<name>A0ABY8U114_TETOB</name>
<keyword evidence="4" id="KW-0418">Kinase</keyword>
<dbReference type="SUPFAM" id="SSF56112">
    <property type="entry name" value="Protein kinase-like (PK-like)"/>
    <property type="match status" value="1"/>
</dbReference>
<sequence length="1440" mass="152033">MRQLGLDLLLLLLAGLIRASLGLSWPFCEEVLQAGQGFGGAVTITRNCLWKPQVHFVSTITGRLDGADEGPLSVPTIALAPGDIVETSSGPNRVVLNDVVLTNFSLTHPTRDAQVMWPRGLISPGLQPGTTLPRRLYMQDVQLLVDGGTLQQYLRFFTAPGPNNTLVYTDNATFLHIPFWSDDLTFINNVGLLLAPAVGDPAVLALTKPAAGRNYVLAADHATLVPLLQAAGSTSTSIPLLVYIATNVSFGRPEDTAVGLAINRPVYLVGRVTMPTSIDFGMAVNQLVLLGSFSRMTLAQLVLENLAPGDERSVDFAGSDVDVTMGYNMWPMLYPRSSNRLSLHNCTVVLSTLELEEYLYKATLFKVQPAGFPAALASLDAVISSWWVAWLPEHSTVETLQQQSSAMSVLSCNYTSTPLIAPRLPLPMRFDNGSSPQQPQSASGSDQHSLTHVDASGVKGPLPRGSVVGPSSNSSSATEMVLLTTNMSFGISSSSSPVVEQQLRQHLSAAGDSNPLLRHTLMGIADPPVTLDMGYSTDFVVLGPDAAPGQLSIINLAMLRLSQGPAAFLPSANLQTPEVWTHLLWSIPRPRGSATVWVSNVTLWVPAAEYSYIRSHTGDSDTNFTIDLTGGQQMQFSNVVDRRAQGVYVGNYKGPGLQGSSLWLRLEAGWGQDSSGPRGFWNTATAQHSGRMSDAVVVVLAVCLVTAVVASVLACLAVVLWRKRAAEARLAAAAMAAAEQGKAGLGPSMHGDQAPSQRSSGSAEREQGGSGSAARLELSLQEPVHDSSDSYPLQDRALLTAELARSQLLGNRRSRHEGGSEDGDSGVGLWQQQQQGLRQPPPAAVANAASDAALQRLHSAITTMSQDVLSRRLQVSSGNALSGQSSGASTAGGAGPLSRPSPLGLARESPHAHFLQQQQQQQQQPQDGRASGSFGAAGAASDVSSQKSLPAQDAAAAAGDAAEADDAAAAAAAQQQQQQGRPVSNSGSMARVSHPGSNMLGELKLLQLVGQGTFGQVYKALWRRRCVAVKVLQLPATAGNSDVSPWAGVARVSSHREKMAVMETVVSTTMSHPNIVQVYTASAVRSVHADSTASSRQHARADGGGSSSSSDAGDAEHKPVLVGWELRLVMEFCDAGSLRTALDHKLLIDRTTGLPALECVLFLAHDVACAMIHLHSEHLLHGDLKASNVLLKRTAPRLPVWPEQAAAAAAAAGGHGRRTGQLVGLGLGLMAKVADFGLSLTLGPADTHVSQMHMGTLTHMAPELLLHGHASRASDVYAYGILLWELATGRRPYSGTPVGMLAHKVAQQGWRPAWPGGCCEPVQALTEMCWAQDPADRPSFDAIVAQLEDMAGQLDALKQQQAQQMAAAAAPLCAAGTASHPEVGELGHELTPSMMADLMPSGFSGGSGQHEQMQQEGGSGTALYEMSQLSCGSDREHQQH</sequence>
<proteinExistence type="predicted"/>
<keyword evidence="3 6" id="KW-0547">Nucleotide-binding</keyword>
<keyword evidence="8" id="KW-0732">Signal</keyword>
<dbReference type="PROSITE" id="PS50011">
    <property type="entry name" value="PROTEIN_KINASE_DOM"/>
    <property type="match status" value="1"/>
</dbReference>
<evidence type="ECO:0000313" key="10">
    <source>
        <dbReference type="EMBL" id="WIA13636.1"/>
    </source>
</evidence>
<dbReference type="InterPro" id="IPR000719">
    <property type="entry name" value="Prot_kinase_dom"/>
</dbReference>
<feature type="region of interest" description="Disordered" evidence="7">
    <location>
        <begin position="743"/>
        <end position="773"/>
    </location>
</feature>
<dbReference type="Gene3D" id="1.10.510.10">
    <property type="entry name" value="Transferase(Phosphotransferase) domain 1"/>
    <property type="match status" value="1"/>
</dbReference>
<feature type="region of interest" description="Disordered" evidence="7">
    <location>
        <begin position="425"/>
        <end position="474"/>
    </location>
</feature>
<evidence type="ECO:0000256" key="2">
    <source>
        <dbReference type="ARBA" id="ARBA00022679"/>
    </source>
</evidence>
<evidence type="ECO:0000256" key="6">
    <source>
        <dbReference type="PROSITE-ProRule" id="PRU10141"/>
    </source>
</evidence>
<dbReference type="SMART" id="SM00220">
    <property type="entry name" value="S_TKc"/>
    <property type="match status" value="1"/>
</dbReference>
<feature type="region of interest" description="Disordered" evidence="7">
    <location>
        <begin position="878"/>
        <end position="995"/>
    </location>
</feature>
<feature type="compositionally biased region" description="Low complexity" evidence="7">
    <location>
        <begin position="433"/>
        <end position="447"/>
    </location>
</feature>
<feature type="compositionally biased region" description="Low complexity" evidence="7">
    <location>
        <begin position="465"/>
        <end position="474"/>
    </location>
</feature>
<feature type="binding site" evidence="6">
    <location>
        <position position="1030"/>
    </location>
    <ligand>
        <name>ATP</name>
        <dbReference type="ChEBI" id="CHEBI:30616"/>
    </ligand>
</feature>
<accession>A0ABY8U114</accession>
<evidence type="ECO:0000256" key="4">
    <source>
        <dbReference type="ARBA" id="ARBA00022777"/>
    </source>
</evidence>
<dbReference type="Pfam" id="PF07714">
    <property type="entry name" value="PK_Tyr_Ser-Thr"/>
    <property type="match status" value="1"/>
</dbReference>
<dbReference type="PROSITE" id="PS00108">
    <property type="entry name" value="PROTEIN_KINASE_ST"/>
    <property type="match status" value="1"/>
</dbReference>
<dbReference type="InterPro" id="IPR001245">
    <property type="entry name" value="Ser-Thr/Tyr_kinase_cat_dom"/>
</dbReference>
<keyword evidence="11" id="KW-1185">Reference proteome</keyword>
<keyword evidence="1" id="KW-0723">Serine/threonine-protein kinase</keyword>
<organism evidence="10 11">
    <name type="scientific">Tetradesmus obliquus</name>
    <name type="common">Green alga</name>
    <name type="synonym">Acutodesmus obliquus</name>
    <dbReference type="NCBI Taxonomy" id="3088"/>
    <lineage>
        <taxon>Eukaryota</taxon>
        <taxon>Viridiplantae</taxon>
        <taxon>Chlorophyta</taxon>
        <taxon>core chlorophytes</taxon>
        <taxon>Chlorophyceae</taxon>
        <taxon>CS clade</taxon>
        <taxon>Sphaeropleales</taxon>
        <taxon>Scenedesmaceae</taxon>
        <taxon>Tetradesmus</taxon>
    </lineage>
</organism>
<dbReference type="InterPro" id="IPR017441">
    <property type="entry name" value="Protein_kinase_ATP_BS"/>
</dbReference>
<gene>
    <name evidence="10" type="ORF">OEZ85_007199</name>
</gene>
<dbReference type="PANTHER" id="PTHR44329">
    <property type="entry name" value="SERINE/THREONINE-PROTEIN KINASE TNNI3K-RELATED"/>
    <property type="match status" value="1"/>
</dbReference>
<dbReference type="Gene3D" id="3.30.200.20">
    <property type="entry name" value="Phosphorylase Kinase, domain 1"/>
    <property type="match status" value="1"/>
</dbReference>
<reference evidence="10 11" key="1">
    <citation type="submission" date="2023-05" db="EMBL/GenBank/DDBJ databases">
        <title>A 100% complete, gapless, phased diploid assembly of the Scenedesmus obliquus UTEX 3031 genome.</title>
        <authorList>
            <person name="Biondi T.C."/>
            <person name="Hanschen E.R."/>
            <person name="Kwon T."/>
            <person name="Eng W."/>
            <person name="Kruse C.P.S."/>
            <person name="Koehler S.I."/>
            <person name="Kunde Y."/>
            <person name="Gleasner C.D."/>
            <person name="You Mak K.T."/>
            <person name="Polle J."/>
            <person name="Hovde B.T."/>
            <person name="Starkenburg S.R."/>
        </authorList>
    </citation>
    <scope>NUCLEOTIDE SEQUENCE [LARGE SCALE GENOMIC DNA]</scope>
    <source>
        <strain evidence="10 11">DOE0152z</strain>
    </source>
</reference>
<feature type="signal peptide" evidence="8">
    <location>
        <begin position="1"/>
        <end position="22"/>
    </location>
</feature>
<keyword evidence="2" id="KW-0808">Transferase</keyword>
<dbReference type="Proteomes" id="UP001244341">
    <property type="component" value="Chromosome 4b"/>
</dbReference>
<feature type="compositionally biased region" description="Low complexity" evidence="7">
    <location>
        <begin position="880"/>
        <end position="889"/>
    </location>
</feature>
<evidence type="ECO:0000256" key="1">
    <source>
        <dbReference type="ARBA" id="ARBA00022527"/>
    </source>
</evidence>
<feature type="region of interest" description="Disordered" evidence="7">
    <location>
        <begin position="809"/>
        <end position="849"/>
    </location>
</feature>
<feature type="domain" description="Protein kinase" evidence="9">
    <location>
        <begin position="1003"/>
        <end position="1351"/>
    </location>
</feature>
<evidence type="ECO:0000256" key="5">
    <source>
        <dbReference type="ARBA" id="ARBA00022840"/>
    </source>
</evidence>
<feature type="compositionally biased region" description="Low complexity" evidence="7">
    <location>
        <begin position="916"/>
        <end position="979"/>
    </location>
</feature>
<evidence type="ECO:0000313" key="11">
    <source>
        <dbReference type="Proteomes" id="UP001244341"/>
    </source>
</evidence>
<dbReference type="PROSITE" id="PS00107">
    <property type="entry name" value="PROTEIN_KINASE_ATP"/>
    <property type="match status" value="1"/>
</dbReference>
<dbReference type="InterPro" id="IPR011009">
    <property type="entry name" value="Kinase-like_dom_sf"/>
</dbReference>
<dbReference type="InterPro" id="IPR051681">
    <property type="entry name" value="Ser/Thr_Kinases-Pseudokinases"/>
</dbReference>
<dbReference type="EMBL" id="CP126211">
    <property type="protein sequence ID" value="WIA13636.1"/>
    <property type="molecule type" value="Genomic_DNA"/>
</dbReference>
<feature type="region of interest" description="Disordered" evidence="7">
    <location>
        <begin position="1090"/>
        <end position="1115"/>
    </location>
</feature>
<dbReference type="InterPro" id="IPR008271">
    <property type="entry name" value="Ser/Thr_kinase_AS"/>
</dbReference>
<keyword evidence="5 6" id="KW-0067">ATP-binding</keyword>
<evidence type="ECO:0000256" key="3">
    <source>
        <dbReference type="ARBA" id="ARBA00022741"/>
    </source>
</evidence>
<evidence type="ECO:0000256" key="7">
    <source>
        <dbReference type="SAM" id="MobiDB-lite"/>
    </source>
</evidence>
<feature type="chain" id="PRO_5047038116" description="Protein kinase domain-containing protein" evidence="8">
    <location>
        <begin position="23"/>
        <end position="1440"/>
    </location>
</feature>
<feature type="region of interest" description="Disordered" evidence="7">
    <location>
        <begin position="1398"/>
        <end position="1420"/>
    </location>
</feature>
<dbReference type="PANTHER" id="PTHR44329:SF214">
    <property type="entry name" value="PROTEIN KINASE DOMAIN-CONTAINING PROTEIN"/>
    <property type="match status" value="1"/>
</dbReference>
<evidence type="ECO:0000256" key="8">
    <source>
        <dbReference type="SAM" id="SignalP"/>
    </source>
</evidence>
<evidence type="ECO:0000259" key="9">
    <source>
        <dbReference type="PROSITE" id="PS50011"/>
    </source>
</evidence>
<protein>
    <recommendedName>
        <fullName evidence="9">Protein kinase domain-containing protein</fullName>
    </recommendedName>
</protein>